<dbReference type="SUPFAM" id="SSF52047">
    <property type="entry name" value="RNI-like"/>
    <property type="match status" value="1"/>
</dbReference>
<keyword evidence="2" id="KW-1185">Reference proteome</keyword>
<protein>
    <recommendedName>
        <fullName evidence="3">F-box domain-containing protein</fullName>
    </recommendedName>
</protein>
<dbReference type="EMBL" id="JAACJL010000015">
    <property type="protein sequence ID" value="KAF4620974.1"/>
    <property type="molecule type" value="Genomic_DNA"/>
</dbReference>
<dbReference type="AlphaFoldDB" id="A0A8H4R0A7"/>
<dbReference type="Proteomes" id="UP000521872">
    <property type="component" value="Unassembled WGS sequence"/>
</dbReference>
<reference evidence="1 2" key="1">
    <citation type="submission" date="2019-12" db="EMBL/GenBank/DDBJ databases">
        <authorList>
            <person name="Floudas D."/>
            <person name="Bentzer J."/>
            <person name="Ahren D."/>
            <person name="Johansson T."/>
            <person name="Persson P."/>
            <person name="Tunlid A."/>
        </authorList>
    </citation>
    <scope>NUCLEOTIDE SEQUENCE [LARGE SCALE GENOMIC DNA]</scope>
    <source>
        <strain evidence="1 2">CBS 102.39</strain>
    </source>
</reference>
<dbReference type="Gene3D" id="3.80.10.10">
    <property type="entry name" value="Ribonuclease Inhibitor"/>
    <property type="match status" value="1"/>
</dbReference>
<name>A0A8H4R0A7_9AGAR</name>
<sequence length="292" mass="33902">MPFRQSNSSRLPYELERDIFEIAASVFPETITAIVLVARRFRIWFEPELYRIVRSGEDEVIRPPLYKDEEGSTITAMSMTCATTLDIPRLKKFGPHVWNVILQRRKAEEIEKILECCPNVRNLALWIVGGWCARLIPLLNDKMIHLRRLSLDPSCFFENYDLDLSIPLDQPMFHRLTHLEIVNATSSWSKWRQLAFLPHLTHLALAGVASQELIDSVLMECEKLEIFVIFYMHRGFLGGDVALLQKDIRVVLLQSVADHLDHWERGARGEEDFWIAAEQRKRQALMQAISFS</sequence>
<proteinExistence type="predicted"/>
<comment type="caution">
    <text evidence="1">The sequence shown here is derived from an EMBL/GenBank/DDBJ whole genome shotgun (WGS) entry which is preliminary data.</text>
</comment>
<evidence type="ECO:0008006" key="3">
    <source>
        <dbReference type="Google" id="ProtNLM"/>
    </source>
</evidence>
<gene>
    <name evidence="1" type="ORF">D9613_000121</name>
</gene>
<dbReference type="InterPro" id="IPR032675">
    <property type="entry name" value="LRR_dom_sf"/>
</dbReference>
<evidence type="ECO:0000313" key="2">
    <source>
        <dbReference type="Proteomes" id="UP000521872"/>
    </source>
</evidence>
<organism evidence="1 2">
    <name type="scientific">Agrocybe pediades</name>
    <dbReference type="NCBI Taxonomy" id="84607"/>
    <lineage>
        <taxon>Eukaryota</taxon>
        <taxon>Fungi</taxon>
        <taxon>Dikarya</taxon>
        <taxon>Basidiomycota</taxon>
        <taxon>Agaricomycotina</taxon>
        <taxon>Agaricomycetes</taxon>
        <taxon>Agaricomycetidae</taxon>
        <taxon>Agaricales</taxon>
        <taxon>Agaricineae</taxon>
        <taxon>Strophariaceae</taxon>
        <taxon>Agrocybe</taxon>
    </lineage>
</organism>
<accession>A0A8H4R0A7</accession>
<evidence type="ECO:0000313" key="1">
    <source>
        <dbReference type="EMBL" id="KAF4620974.1"/>
    </source>
</evidence>